<keyword evidence="3" id="KW-1185">Reference proteome</keyword>
<dbReference type="PATRIC" id="fig|866895.3.peg.4221"/>
<dbReference type="Proteomes" id="UP000007397">
    <property type="component" value="Plasmid PL16"/>
</dbReference>
<evidence type="ECO:0008006" key="4">
    <source>
        <dbReference type="Google" id="ProtNLM"/>
    </source>
</evidence>
<organism evidence="2 3">
    <name type="scientific">Halobacillus halophilus (strain ATCC 35676 / DSM 2266 / JCM 20832 / KCTC 3685 / LMG 17431 / NBRC 102448 / NCIMB 2269)</name>
    <name type="common">Sporosarcina halophila</name>
    <dbReference type="NCBI Taxonomy" id="866895"/>
    <lineage>
        <taxon>Bacteria</taxon>
        <taxon>Bacillati</taxon>
        <taxon>Bacillota</taxon>
        <taxon>Bacilli</taxon>
        <taxon>Bacillales</taxon>
        <taxon>Bacillaceae</taxon>
        <taxon>Halobacillus</taxon>
    </lineage>
</organism>
<keyword evidence="2" id="KW-0614">Plasmid</keyword>
<feature type="region of interest" description="Disordered" evidence="1">
    <location>
        <begin position="184"/>
        <end position="261"/>
    </location>
</feature>
<evidence type="ECO:0000313" key="2">
    <source>
        <dbReference type="EMBL" id="CCG47516.1"/>
    </source>
</evidence>
<gene>
    <name evidence="2" type="ordered locus">HBHAL_6006</name>
</gene>
<dbReference type="Gene3D" id="1.10.1660.10">
    <property type="match status" value="1"/>
</dbReference>
<dbReference type="KEGG" id="hhd:HBHAL_6006"/>
<feature type="compositionally biased region" description="Basic and acidic residues" evidence="1">
    <location>
        <begin position="226"/>
        <end position="243"/>
    </location>
</feature>
<dbReference type="EMBL" id="HE717024">
    <property type="protein sequence ID" value="CCG47516.1"/>
    <property type="molecule type" value="Genomic_DNA"/>
</dbReference>
<name>I0JTP3_HALH3</name>
<proteinExistence type="predicted"/>
<dbReference type="HOGENOM" id="CLU_1064633_0_0_9"/>
<dbReference type="RefSeq" id="WP_014645397.1">
    <property type="nucleotide sequence ID" value="NC_017669.1"/>
</dbReference>
<reference evidence="2 3" key="1">
    <citation type="journal article" date="2013" name="Environ. Microbiol.">
        <title>Chloride and organic osmolytes: a hybrid strategy to cope with elevated salinities by the moderately halophilic, chloride-dependent bacterium Halobacillus halophilus.</title>
        <authorList>
            <person name="Saum S.H."/>
            <person name="Pfeiffer F."/>
            <person name="Palm P."/>
            <person name="Rampp M."/>
            <person name="Schuster S.C."/>
            <person name="Muller V."/>
            <person name="Oesterhelt D."/>
        </authorList>
    </citation>
    <scope>NUCLEOTIDE SEQUENCE [LARGE SCALE GENOMIC DNA]</scope>
    <source>
        <strain evidence="3">ATCC 35676 / DSM 2266 / JCM 20832 / NBRC 102448/ NCIMB 2269</strain>
        <plasmid evidence="3">PL16</plasmid>
    </source>
</reference>
<accession>I0JTP3</accession>
<evidence type="ECO:0000313" key="3">
    <source>
        <dbReference type="Proteomes" id="UP000007397"/>
    </source>
</evidence>
<feature type="compositionally biased region" description="Basic and acidic residues" evidence="1">
    <location>
        <begin position="193"/>
        <end position="205"/>
    </location>
</feature>
<feature type="compositionally biased region" description="Low complexity" evidence="1">
    <location>
        <begin position="206"/>
        <end position="221"/>
    </location>
</feature>
<dbReference type="AlphaFoldDB" id="I0JTP3"/>
<protein>
    <recommendedName>
        <fullName evidence="4">HTH merR-type domain-containing protein</fullName>
    </recommendedName>
</protein>
<evidence type="ECO:0000256" key="1">
    <source>
        <dbReference type="SAM" id="MobiDB-lite"/>
    </source>
</evidence>
<geneLocation type="plasmid" evidence="2 3">
    <name>PL16</name>
</geneLocation>
<sequence length="261" mass="30491">MNNDERRNDSQNGNHARRTYSLTEIAKHLDRPPTTVRTWRQQYAEYLESSAVGNGRNKRFKQQAFHLFELIAEMKDRNEPHELIQEALTENVDSIIHDVGEYEEENRPALMNEILNGYASVLGVMKEQDKKLDDQSELIRQQGEKIEEQAEKIEKLLKYAETQEQRQDEQQRQQDKKIEKLLDYAEQEEEEREQQRRDEEQRKAAAEVAASEENAASTEGADNNAEDDKTAGSNDERQQRPDEQQVQPEKPGFFARLFGIK</sequence>